<sequence>MMMQIKNISLDELPSGVRKVADRAFVEWKVRNVFRVTELDFGDGRVYYEISAISDSFILELSVSELGVEHVNRIGVDTVRDAIKAHPERFGLE</sequence>
<dbReference type="EMBL" id="BASG01000024">
    <property type="protein sequence ID" value="GAD14154.1"/>
    <property type="molecule type" value="Genomic_DNA"/>
</dbReference>
<comment type="caution">
    <text evidence="1">The sequence shown here is derived from an EMBL/GenBank/DDBJ whole genome shotgun (WGS) entry which is preliminary data.</text>
</comment>
<organism evidence="1 2">
    <name type="scientific">Geobacillus kaustophilus GBlys</name>
    <dbReference type="NCBI Taxonomy" id="1337888"/>
    <lineage>
        <taxon>Bacteria</taxon>
        <taxon>Bacillati</taxon>
        <taxon>Bacillota</taxon>
        <taxon>Bacilli</taxon>
        <taxon>Bacillales</taxon>
        <taxon>Anoxybacillaceae</taxon>
        <taxon>Geobacillus</taxon>
        <taxon>Geobacillus thermoleovorans group</taxon>
    </lineage>
</organism>
<reference evidence="2" key="1">
    <citation type="journal article" date="2013" name="Genome">
        <title>Draft Genome Sequence of Geobacillus kaustophilus GBlys, a Lysogenic Strain with Bacteriophage phiOH2.</title>
        <authorList>
            <person name="Doi K."/>
            <person name="Mori K."/>
            <person name="Martono H."/>
            <person name="Nagayoshi Y."/>
            <person name="Fujino Y."/>
            <person name="Tashiro K."/>
            <person name="Kuhara S."/>
            <person name="Ohshima T."/>
        </authorList>
    </citation>
    <scope>NUCLEOTIDE SEQUENCE [LARGE SCALE GENOMIC DNA]</scope>
    <source>
        <strain evidence="2">GBlys</strain>
    </source>
</reference>
<dbReference type="Proteomes" id="UP000016424">
    <property type="component" value="Unassembled WGS sequence"/>
</dbReference>
<accession>U2Y4G1</accession>
<evidence type="ECO:0000313" key="2">
    <source>
        <dbReference type="Proteomes" id="UP000016424"/>
    </source>
</evidence>
<evidence type="ECO:0000313" key="1">
    <source>
        <dbReference type="EMBL" id="GAD14154.1"/>
    </source>
</evidence>
<dbReference type="AlphaFoldDB" id="U2Y4G1"/>
<proteinExistence type="predicted"/>
<name>U2Y4G1_GEOKU</name>
<protein>
    <submittedName>
        <fullName evidence="1">Uncharacterized protein</fullName>
    </submittedName>
</protein>
<gene>
    <name evidence="1" type="ORF">GBL_2371</name>
</gene>